<feature type="transmembrane region" description="Helical" evidence="1">
    <location>
        <begin position="333"/>
        <end position="358"/>
    </location>
</feature>
<sequence>MIKKNIKETKFFSLFSQNKKLSLIVLQILFTILLFFIIIASIEPKKVSMKVGDISPYEIRATKDIEDKRTTEKLQNEAMERVDPIYRINPSIQMQMKNDLRILFNIVKDVKSYDDMDTNSKISFLKEQSNLNLSEKDYSIFLKLENKSINELENTMHDIINQIMGSGIKEEELEYERGTVKSIFNSLDMTKEEKELGIKIINTTIKPNKFLDVEATQRKKEEEAEKIEPVIVKEDQVIVRKEEKITPYTYELIKESGLLKEKDGYEITTIIGTLIIILIIQSIIGLYLYNFNIEVLNSSKIIILDIIVISILIISLGLHSISPYLMPVSTAAMLITLIVNSKLALIINFILTFLIGMIIGGDNGIIAMMLVGGSIASFSVMNSSQRYNIFFNGVLVGVANILTILSFGLIKNAEVLDILLRSGYGLFSGVLSAILTIGTLPLWENIFEILTPLKLLELSNPNQPLLKKLLMEAPGTYHHSVVVGNLSEAAAELVGANPLIARVGAYYHDIGKLKRPYFFKENQFGMDNPHDKLNPTLSTLIITNHTKDGLALGEKYQLPEEIKDIIVQHHGDTVLTFFYYKASKGKNGKEMKLEDFRYKGPKPKTKEAAIIMLADSSEAAVRSIKSPNKGKIEEMVRNIIKDRLEDGQLEECNLTLKDLNIIANTFSNVLLGIFHDRIEYPKLDIKEVKGES</sequence>
<keyword evidence="4" id="KW-1185">Reference proteome</keyword>
<dbReference type="PANTHER" id="PTHR36442">
    <property type="entry name" value="CYCLIC-DI-AMP PHOSPHODIESTERASE PGPH"/>
    <property type="match status" value="1"/>
</dbReference>
<evidence type="ECO:0000259" key="2">
    <source>
        <dbReference type="SMART" id="SM00471"/>
    </source>
</evidence>
<dbReference type="OrthoDB" id="9806952at2"/>
<dbReference type="InterPro" id="IPR006675">
    <property type="entry name" value="HDIG_dom"/>
</dbReference>
<feature type="transmembrane region" description="Helical" evidence="1">
    <location>
        <begin position="270"/>
        <end position="289"/>
    </location>
</feature>
<dbReference type="NCBIfam" id="TIGR00277">
    <property type="entry name" value="HDIG"/>
    <property type="match status" value="1"/>
</dbReference>
<name>A0A9X2MK10_9FIRM</name>
<dbReference type="AlphaFoldDB" id="A0A9X2MK10"/>
<accession>A0A9X2MK10</accession>
<dbReference type="Gene3D" id="1.10.3210.10">
    <property type="entry name" value="Hypothetical protein af1432"/>
    <property type="match status" value="1"/>
</dbReference>
<dbReference type="InterPro" id="IPR003607">
    <property type="entry name" value="HD/PDEase_dom"/>
</dbReference>
<dbReference type="SUPFAM" id="SSF109604">
    <property type="entry name" value="HD-domain/PDEase-like"/>
    <property type="match status" value="1"/>
</dbReference>
<dbReference type="PANTHER" id="PTHR36442:SF1">
    <property type="entry name" value="CYCLIC-DI-AMP PHOSPHODIESTERASE PGPH"/>
    <property type="match status" value="1"/>
</dbReference>
<dbReference type="Proteomes" id="UP001142078">
    <property type="component" value="Unassembled WGS sequence"/>
</dbReference>
<dbReference type="Pfam" id="PF07698">
    <property type="entry name" value="7TM-7TMR_HD"/>
    <property type="match status" value="1"/>
</dbReference>
<feature type="transmembrane region" description="Helical" evidence="1">
    <location>
        <begin position="301"/>
        <end position="321"/>
    </location>
</feature>
<protein>
    <submittedName>
        <fullName evidence="3">HDIG domain-containing protein</fullName>
    </submittedName>
</protein>
<dbReference type="EMBL" id="JANJZL010000010">
    <property type="protein sequence ID" value="MCR2044948.1"/>
    <property type="molecule type" value="Genomic_DNA"/>
</dbReference>
<reference evidence="3" key="1">
    <citation type="submission" date="2022-07" db="EMBL/GenBank/DDBJ databases">
        <title>Enhanced cultured diversity of the mouse gut microbiota enables custom-made synthetic communities.</title>
        <authorList>
            <person name="Afrizal A."/>
        </authorList>
    </citation>
    <scope>NUCLEOTIDE SEQUENCE</scope>
    <source>
        <strain evidence="3">DSM 29482</strain>
    </source>
</reference>
<evidence type="ECO:0000313" key="3">
    <source>
        <dbReference type="EMBL" id="MCR2044948.1"/>
    </source>
</evidence>
<dbReference type="InterPro" id="IPR052722">
    <property type="entry name" value="PgpH_phosphodiesterase"/>
</dbReference>
<dbReference type="RefSeq" id="WP_042678540.1">
    <property type="nucleotide sequence ID" value="NZ_CABKTM010000006.1"/>
</dbReference>
<feature type="transmembrane region" description="Helical" evidence="1">
    <location>
        <begin position="389"/>
        <end position="410"/>
    </location>
</feature>
<keyword evidence="1" id="KW-1133">Transmembrane helix</keyword>
<dbReference type="SMART" id="SM00471">
    <property type="entry name" value="HDc"/>
    <property type="match status" value="1"/>
</dbReference>
<dbReference type="InterPro" id="IPR011624">
    <property type="entry name" value="Metal-dep_PHydrolase_7TM_extra"/>
</dbReference>
<dbReference type="CDD" id="cd00077">
    <property type="entry name" value="HDc"/>
    <property type="match status" value="1"/>
</dbReference>
<dbReference type="Pfam" id="PF01966">
    <property type="entry name" value="HD"/>
    <property type="match status" value="1"/>
</dbReference>
<evidence type="ECO:0000256" key="1">
    <source>
        <dbReference type="SAM" id="Phobius"/>
    </source>
</evidence>
<feature type="domain" description="HD/PDEase" evidence="2">
    <location>
        <begin position="472"/>
        <end position="629"/>
    </location>
</feature>
<comment type="caution">
    <text evidence="3">The sequence shown here is derived from an EMBL/GenBank/DDBJ whole genome shotgun (WGS) entry which is preliminary data.</text>
</comment>
<feature type="transmembrane region" description="Helical" evidence="1">
    <location>
        <begin position="21"/>
        <end position="42"/>
    </location>
</feature>
<dbReference type="InterPro" id="IPR006674">
    <property type="entry name" value="HD_domain"/>
</dbReference>
<dbReference type="InterPro" id="IPR011621">
    <property type="entry name" value="Metal-dep_PHydrolase_7TM_intra"/>
</dbReference>
<organism evidence="3 4">
    <name type="scientific">Anaerosalibacter massiliensis</name>
    <dbReference type="NCBI Taxonomy" id="1347392"/>
    <lineage>
        <taxon>Bacteria</taxon>
        <taxon>Bacillati</taxon>
        <taxon>Bacillota</taxon>
        <taxon>Tissierellia</taxon>
        <taxon>Tissierellales</taxon>
        <taxon>Sporanaerobacteraceae</taxon>
        <taxon>Anaerosalibacter</taxon>
    </lineage>
</organism>
<keyword evidence="1" id="KW-0472">Membrane</keyword>
<dbReference type="Pfam" id="PF07697">
    <property type="entry name" value="7TMR-HDED"/>
    <property type="match status" value="1"/>
</dbReference>
<gene>
    <name evidence="3" type="ORF">NSA23_12620</name>
</gene>
<keyword evidence="1" id="KW-0812">Transmembrane</keyword>
<feature type="transmembrane region" description="Helical" evidence="1">
    <location>
        <begin position="422"/>
        <end position="443"/>
    </location>
</feature>
<evidence type="ECO:0000313" key="4">
    <source>
        <dbReference type="Proteomes" id="UP001142078"/>
    </source>
</evidence>
<proteinExistence type="predicted"/>